<evidence type="ECO:0000313" key="1">
    <source>
        <dbReference type="EMBL" id="SFF25567.1"/>
    </source>
</evidence>
<sequence>MPQQHINLGTQSDGIDGDTNRVAWQKAEANFSELYAYTPDVSTFKNRIINGSFDYWQRGTSFSSGGYSADRFLLQQTGTTIGASRQTFATGQSAVPDNPSCYMRCAVTSVAGAGNSGYLAQRIESVAALAGKRVTVSFYAKADAARRIALEATQMFGSGGSASVNGIGVTSFNLTSGWQKFYATFDIPALGNSTIGPNGDDFLQIALWMDAGSNFNARTNSLGQQSGTFDFAQIQLETGDVATSFDVRPQAIEQQLCNRYCYAFKAAIGTGIGVGTQHSSTNTFVPLPLPTAMRTSPSMRSLGSPIRWSGAASSTSDPSLGVINPGLVCLIFSVSGGTQWSSGYAASIGGSLNLVMEAEL</sequence>
<dbReference type="InterPro" id="IPR008979">
    <property type="entry name" value="Galactose-bd-like_sf"/>
</dbReference>
<protein>
    <submittedName>
        <fullName evidence="1">Carbohydrate binding domain-containing protein</fullName>
    </submittedName>
</protein>
<proteinExistence type="predicted"/>
<dbReference type="RefSeq" id="WP_051548596.1">
    <property type="nucleotide sequence ID" value="NZ_FONH01000011.1"/>
</dbReference>
<evidence type="ECO:0000313" key="2">
    <source>
        <dbReference type="Proteomes" id="UP000199477"/>
    </source>
</evidence>
<dbReference type="Gene3D" id="2.60.120.260">
    <property type="entry name" value="Galactose-binding domain-like"/>
    <property type="match status" value="1"/>
</dbReference>
<name>A0A1I2H9A9_9GAMM</name>
<reference evidence="2" key="1">
    <citation type="submission" date="2016-10" db="EMBL/GenBank/DDBJ databases">
        <authorList>
            <person name="Varghese N."/>
            <person name="Submissions S."/>
        </authorList>
    </citation>
    <scope>NUCLEOTIDE SEQUENCE [LARGE SCALE GENOMIC DNA]</scope>
    <source>
        <strain evidence="2">UNC178MFTsu3.1</strain>
    </source>
</reference>
<dbReference type="AlphaFoldDB" id="A0A1I2H9A9"/>
<dbReference type="SUPFAM" id="SSF49785">
    <property type="entry name" value="Galactose-binding domain-like"/>
    <property type="match status" value="1"/>
</dbReference>
<dbReference type="Proteomes" id="UP000199477">
    <property type="component" value="Unassembled WGS sequence"/>
</dbReference>
<organism evidence="1 2">
    <name type="scientific">Dyella marensis</name>
    <dbReference type="NCBI Taxonomy" id="500610"/>
    <lineage>
        <taxon>Bacteria</taxon>
        <taxon>Pseudomonadati</taxon>
        <taxon>Pseudomonadota</taxon>
        <taxon>Gammaproteobacteria</taxon>
        <taxon>Lysobacterales</taxon>
        <taxon>Rhodanobacteraceae</taxon>
        <taxon>Dyella</taxon>
    </lineage>
</organism>
<gene>
    <name evidence="1" type="ORF">SAMN02799615_02883</name>
</gene>
<dbReference type="STRING" id="500610.SAMN02799615_02883"/>
<accession>A0A1I2H9A9</accession>
<keyword evidence="2" id="KW-1185">Reference proteome</keyword>
<dbReference type="EMBL" id="FONH01000011">
    <property type="protein sequence ID" value="SFF25567.1"/>
    <property type="molecule type" value="Genomic_DNA"/>
</dbReference>